<protein>
    <submittedName>
        <fullName evidence="8">MFS general substrate transporter</fullName>
    </submittedName>
</protein>
<feature type="transmembrane region" description="Helical" evidence="6">
    <location>
        <begin position="206"/>
        <end position="226"/>
    </location>
</feature>
<feature type="transmembrane region" description="Helical" evidence="6">
    <location>
        <begin position="174"/>
        <end position="194"/>
    </location>
</feature>
<dbReference type="PROSITE" id="PS50850">
    <property type="entry name" value="MFS"/>
    <property type="match status" value="1"/>
</dbReference>
<feature type="transmembrane region" description="Helical" evidence="6">
    <location>
        <begin position="247"/>
        <end position="267"/>
    </location>
</feature>
<evidence type="ECO:0000313" key="9">
    <source>
        <dbReference type="Proteomes" id="UP000800200"/>
    </source>
</evidence>
<comment type="subcellular location">
    <subcellularLocation>
        <location evidence="1">Membrane</location>
        <topology evidence="1">Multi-pass membrane protein</topology>
    </subcellularLocation>
</comment>
<feature type="transmembrane region" description="Helical" evidence="6">
    <location>
        <begin position="143"/>
        <end position="167"/>
    </location>
</feature>
<feature type="transmembrane region" description="Helical" evidence="6">
    <location>
        <begin position="439"/>
        <end position="461"/>
    </location>
</feature>
<feature type="domain" description="Major facilitator superfamily (MFS) profile" evidence="7">
    <location>
        <begin position="53"/>
        <end position="554"/>
    </location>
</feature>
<dbReference type="GO" id="GO:0005886">
    <property type="term" value="C:plasma membrane"/>
    <property type="evidence" value="ECO:0007669"/>
    <property type="project" value="TreeGrafter"/>
</dbReference>
<keyword evidence="2 6" id="KW-0812">Transmembrane</keyword>
<dbReference type="InterPro" id="IPR020846">
    <property type="entry name" value="MFS_dom"/>
</dbReference>
<sequence length="554" mass="59372">MSSNSSSKANDMQSAVHEGPTKEKEDSTATETNPVDYSIDPENEVTGVKLLLIHIGICLGTFLIGLDFNLIATAVPVITSQFGSIDDVGWYGAAFYMALCASQPLAGKTYVLFPKKITYLVWLFIFEAGSLLCALAPTSNAFIAGRAVAGLGASGVFAGSFVILTTIIPLHKRAIWTGTLSSTFAIASIVGPVLGGGLTQHVTWRWCFYINLPIGGFSAIIVLSFFRIKRADTENAPLPKKIKGLDFLGFTLFAGSVIMLLLALQLGGVTFRWNSSIIIGLFVGFGVVMVLFIAWEVYLQDTAMIPPRLFANRNVWLICASSFFVNGPFQTIVYWLPIWFQAILGVSPTASGIRYLPTVISDVLAALIGSAMVMQLGYWNPFLLFGEAMVCLGAGLLTTLYPGISQGRWIGYQIFGGAGYSLVTNLAHLGMQASLPKDLVPLGATNLLMVISTSCAIFLAIGQSVFQERLKANLSGVVTPDVVDKVVSVGATSIQSVVSSMGLPAVFKAYSDSITQVFYIPAAAPVISFILVCGCRWTPTKKPKAEKPDVKTEV</sequence>
<feature type="transmembrane region" description="Helical" evidence="6">
    <location>
        <begin position="355"/>
        <end position="374"/>
    </location>
</feature>
<evidence type="ECO:0000256" key="6">
    <source>
        <dbReference type="SAM" id="Phobius"/>
    </source>
</evidence>
<dbReference type="EMBL" id="ML994626">
    <property type="protein sequence ID" value="KAF2187592.1"/>
    <property type="molecule type" value="Genomic_DNA"/>
</dbReference>
<dbReference type="SUPFAM" id="SSF103473">
    <property type="entry name" value="MFS general substrate transporter"/>
    <property type="match status" value="1"/>
</dbReference>
<accession>A0A6A6E9X4</accession>
<evidence type="ECO:0000256" key="3">
    <source>
        <dbReference type="ARBA" id="ARBA00022989"/>
    </source>
</evidence>
<evidence type="ECO:0000256" key="2">
    <source>
        <dbReference type="ARBA" id="ARBA00022692"/>
    </source>
</evidence>
<feature type="transmembrane region" description="Helical" evidence="6">
    <location>
        <begin position="273"/>
        <end position="295"/>
    </location>
</feature>
<organism evidence="8 9">
    <name type="scientific">Zopfia rhizophila CBS 207.26</name>
    <dbReference type="NCBI Taxonomy" id="1314779"/>
    <lineage>
        <taxon>Eukaryota</taxon>
        <taxon>Fungi</taxon>
        <taxon>Dikarya</taxon>
        <taxon>Ascomycota</taxon>
        <taxon>Pezizomycotina</taxon>
        <taxon>Dothideomycetes</taxon>
        <taxon>Dothideomycetes incertae sedis</taxon>
        <taxon>Zopfiaceae</taxon>
        <taxon>Zopfia</taxon>
    </lineage>
</organism>
<feature type="transmembrane region" description="Helical" evidence="6">
    <location>
        <begin position="51"/>
        <end position="78"/>
    </location>
</feature>
<dbReference type="Gene3D" id="1.20.1250.20">
    <property type="entry name" value="MFS general substrate transporter like domains"/>
    <property type="match status" value="2"/>
</dbReference>
<dbReference type="PANTHER" id="PTHR23501:SF198">
    <property type="entry name" value="AZOLE RESISTANCE PROTEIN 1-RELATED"/>
    <property type="match status" value="1"/>
</dbReference>
<dbReference type="PANTHER" id="PTHR23501">
    <property type="entry name" value="MAJOR FACILITATOR SUPERFAMILY"/>
    <property type="match status" value="1"/>
</dbReference>
<feature type="transmembrane region" description="Helical" evidence="6">
    <location>
        <begin position="119"/>
        <end position="137"/>
    </location>
</feature>
<evidence type="ECO:0000256" key="5">
    <source>
        <dbReference type="SAM" id="MobiDB-lite"/>
    </source>
</evidence>
<proteinExistence type="predicted"/>
<name>A0A6A6E9X4_9PEZI</name>
<dbReference type="InterPro" id="IPR036259">
    <property type="entry name" value="MFS_trans_sf"/>
</dbReference>
<feature type="transmembrane region" description="Helical" evidence="6">
    <location>
        <begin position="90"/>
        <end position="107"/>
    </location>
</feature>
<gene>
    <name evidence="8" type="ORF">K469DRAFT_704490</name>
</gene>
<dbReference type="Proteomes" id="UP000800200">
    <property type="component" value="Unassembled WGS sequence"/>
</dbReference>
<keyword evidence="4 6" id="KW-0472">Membrane</keyword>
<dbReference type="Pfam" id="PF07690">
    <property type="entry name" value="MFS_1"/>
    <property type="match status" value="1"/>
</dbReference>
<dbReference type="GO" id="GO:0022857">
    <property type="term" value="F:transmembrane transporter activity"/>
    <property type="evidence" value="ECO:0007669"/>
    <property type="project" value="InterPro"/>
</dbReference>
<evidence type="ECO:0000256" key="4">
    <source>
        <dbReference type="ARBA" id="ARBA00023136"/>
    </source>
</evidence>
<dbReference type="CDD" id="cd17502">
    <property type="entry name" value="MFS_Azr1_MDR_like"/>
    <property type="match status" value="1"/>
</dbReference>
<evidence type="ECO:0000259" key="7">
    <source>
        <dbReference type="PROSITE" id="PS50850"/>
    </source>
</evidence>
<keyword evidence="9" id="KW-1185">Reference proteome</keyword>
<evidence type="ECO:0000256" key="1">
    <source>
        <dbReference type="ARBA" id="ARBA00004141"/>
    </source>
</evidence>
<dbReference type="OrthoDB" id="10021397at2759"/>
<reference evidence="8" key="1">
    <citation type="journal article" date="2020" name="Stud. Mycol.">
        <title>101 Dothideomycetes genomes: a test case for predicting lifestyles and emergence of pathogens.</title>
        <authorList>
            <person name="Haridas S."/>
            <person name="Albert R."/>
            <person name="Binder M."/>
            <person name="Bloem J."/>
            <person name="Labutti K."/>
            <person name="Salamov A."/>
            <person name="Andreopoulos B."/>
            <person name="Baker S."/>
            <person name="Barry K."/>
            <person name="Bills G."/>
            <person name="Bluhm B."/>
            <person name="Cannon C."/>
            <person name="Castanera R."/>
            <person name="Culley D."/>
            <person name="Daum C."/>
            <person name="Ezra D."/>
            <person name="Gonzalez J."/>
            <person name="Henrissat B."/>
            <person name="Kuo A."/>
            <person name="Liang C."/>
            <person name="Lipzen A."/>
            <person name="Lutzoni F."/>
            <person name="Magnuson J."/>
            <person name="Mondo S."/>
            <person name="Nolan M."/>
            <person name="Ohm R."/>
            <person name="Pangilinan J."/>
            <person name="Park H.-J."/>
            <person name="Ramirez L."/>
            <person name="Alfaro M."/>
            <person name="Sun H."/>
            <person name="Tritt A."/>
            <person name="Yoshinaga Y."/>
            <person name="Zwiers L.-H."/>
            <person name="Turgeon B."/>
            <person name="Goodwin S."/>
            <person name="Spatafora J."/>
            <person name="Crous P."/>
            <person name="Grigoriev I."/>
        </authorList>
    </citation>
    <scope>NUCLEOTIDE SEQUENCE</scope>
    <source>
        <strain evidence="8">CBS 207.26</strain>
    </source>
</reference>
<feature type="transmembrane region" description="Helical" evidence="6">
    <location>
        <begin position="315"/>
        <end position="335"/>
    </location>
</feature>
<feature type="compositionally biased region" description="Polar residues" evidence="5">
    <location>
        <begin position="1"/>
        <end position="13"/>
    </location>
</feature>
<evidence type="ECO:0000313" key="8">
    <source>
        <dbReference type="EMBL" id="KAF2187592.1"/>
    </source>
</evidence>
<feature type="region of interest" description="Disordered" evidence="5">
    <location>
        <begin position="1"/>
        <end position="38"/>
    </location>
</feature>
<feature type="transmembrane region" description="Helical" evidence="6">
    <location>
        <begin position="517"/>
        <end position="537"/>
    </location>
</feature>
<dbReference type="InterPro" id="IPR011701">
    <property type="entry name" value="MFS"/>
</dbReference>
<feature type="transmembrane region" description="Helical" evidence="6">
    <location>
        <begin position="381"/>
        <end position="404"/>
    </location>
</feature>
<dbReference type="AlphaFoldDB" id="A0A6A6E9X4"/>
<keyword evidence="3 6" id="KW-1133">Transmembrane helix</keyword>
<feature type="transmembrane region" description="Helical" evidence="6">
    <location>
        <begin position="410"/>
        <end position="427"/>
    </location>
</feature>